<evidence type="ECO:0000313" key="1">
    <source>
        <dbReference type="EMBL" id="KAJ8617672.1"/>
    </source>
</evidence>
<dbReference type="Proteomes" id="UP001234297">
    <property type="component" value="Chromosome 4"/>
</dbReference>
<sequence>MLRQRRRRYAAEDLSAAAFGDIGGAVRDPPQAVAATPPAFPGGTPAPDAETVGIATTGAARPDEAEVVSAPPPAVVVDDSPPEHAVGAGAKRKPFLSLSISLLSVFSPAKPSPVPRPVGAKVSATLSLVAERMEAIKDWISCQLASKSLLSTRPLTSNFFGEEPLVEEPGDQGSTVRATISESATADASTSISDSQIIENASLSRPVAAEDSQLSHHFMDDKKRDPLARVEALQINFLRLVCRLGQSSENLVIAQVLYRLQLAILIRAGESGIRRSGLQTGRARSLAAAQESAGQPDLDFSFKILVLGKTGVGKSATINSIFDQIKAATDAFQPATDRIQEVVGTVSGIKVTVIDTPGLLPSCSNQRWNRKILRSVKRHIKRSPPDIVLYFERLDVINMGYNDFPLLKLITDVLGFEIWFNTILVMTHCSSALPEGADGYPVSYDAFVTRCTKLVQHYIQQAVSDTRLENPVLLVENHPLCKTNTKGEKVLPNGQVWRSQFLLLCASSKVLGDANTLLKFKDSFQMSRHTNNRLPSLPHLLSSLLHSRSLFNVNDPENHMDEVLDEDDEEDYDQLPPIRILSKAQFEELSESQKNDYLDELDYRETLYLKKLWKAEHKRRREKMLAEKESLENDDSQEDAAPEAILLPDMAVPLSFDSDYPVYRYRSLLGNDRWIVRPVLDSQGWDHDVGFDGINLETSLDINDKLRGSMVGQMSKDKQDFTVQTECAAAYVDQEGPTAYAGIEIQTAGRDLICTVRGDTKLRNMKHNMTGCGFTLSSFGNRYFVGAKVEDSITIGKRLKLIVNTGRMGGLGQVAYGGSVEATLRGKDYPVRDDKTGIVMTFLSYEKETVLGGTIQSDFRPRRSMKMSVSANLNSRRMGQFSLRTSTSEHFEIALIALVPIVRSLFRKRAIDDVNNGIKARCTFLSLVVTDITQKFLVTFFAFVLFIVNGSTVAPEQTNWSHFLLYMWHVHISVEVSGLADEKFDLQY</sequence>
<dbReference type="EMBL" id="CM056812">
    <property type="protein sequence ID" value="KAJ8617672.1"/>
    <property type="molecule type" value="Genomic_DNA"/>
</dbReference>
<evidence type="ECO:0000313" key="2">
    <source>
        <dbReference type="Proteomes" id="UP001234297"/>
    </source>
</evidence>
<protein>
    <submittedName>
        <fullName evidence="1">Uncharacterized protein</fullName>
    </submittedName>
</protein>
<proteinExistence type="predicted"/>
<keyword evidence="2" id="KW-1185">Reference proteome</keyword>
<gene>
    <name evidence="1" type="ORF">MRB53_013858</name>
</gene>
<organism evidence="1 2">
    <name type="scientific">Persea americana</name>
    <name type="common">Avocado</name>
    <dbReference type="NCBI Taxonomy" id="3435"/>
    <lineage>
        <taxon>Eukaryota</taxon>
        <taxon>Viridiplantae</taxon>
        <taxon>Streptophyta</taxon>
        <taxon>Embryophyta</taxon>
        <taxon>Tracheophyta</taxon>
        <taxon>Spermatophyta</taxon>
        <taxon>Magnoliopsida</taxon>
        <taxon>Magnoliidae</taxon>
        <taxon>Laurales</taxon>
        <taxon>Lauraceae</taxon>
        <taxon>Persea</taxon>
    </lineage>
</organism>
<accession>A0ACC2K9N4</accession>
<name>A0ACC2K9N4_PERAE</name>
<reference evidence="1 2" key="1">
    <citation type="journal article" date="2022" name="Hortic Res">
        <title>A haplotype resolved chromosomal level avocado genome allows analysis of novel avocado genes.</title>
        <authorList>
            <person name="Nath O."/>
            <person name="Fletcher S.J."/>
            <person name="Hayward A."/>
            <person name="Shaw L.M."/>
            <person name="Masouleh A.K."/>
            <person name="Furtado A."/>
            <person name="Henry R.J."/>
            <person name="Mitter N."/>
        </authorList>
    </citation>
    <scope>NUCLEOTIDE SEQUENCE [LARGE SCALE GENOMIC DNA]</scope>
    <source>
        <strain evidence="2">cv. Hass</strain>
    </source>
</reference>
<comment type="caution">
    <text evidence="1">The sequence shown here is derived from an EMBL/GenBank/DDBJ whole genome shotgun (WGS) entry which is preliminary data.</text>
</comment>